<proteinExistence type="predicted"/>
<keyword evidence="1" id="KW-1185">Reference proteome</keyword>
<accession>A0A1I7X9N7</accession>
<dbReference type="Proteomes" id="UP000095283">
    <property type="component" value="Unplaced"/>
</dbReference>
<evidence type="ECO:0000313" key="1">
    <source>
        <dbReference type="Proteomes" id="UP000095283"/>
    </source>
</evidence>
<protein>
    <submittedName>
        <fullName evidence="2">Uncharacterized protein</fullName>
    </submittedName>
</protein>
<sequence length="41" mass="4877">MMKMWMKKTSTQYQKDNEHNSAGKFNCHCISLKNKTENLQV</sequence>
<evidence type="ECO:0000313" key="2">
    <source>
        <dbReference type="WBParaSite" id="Hba_14301"/>
    </source>
</evidence>
<organism evidence="1 2">
    <name type="scientific">Heterorhabditis bacteriophora</name>
    <name type="common">Entomopathogenic nematode worm</name>
    <dbReference type="NCBI Taxonomy" id="37862"/>
    <lineage>
        <taxon>Eukaryota</taxon>
        <taxon>Metazoa</taxon>
        <taxon>Ecdysozoa</taxon>
        <taxon>Nematoda</taxon>
        <taxon>Chromadorea</taxon>
        <taxon>Rhabditida</taxon>
        <taxon>Rhabditina</taxon>
        <taxon>Rhabditomorpha</taxon>
        <taxon>Strongyloidea</taxon>
        <taxon>Heterorhabditidae</taxon>
        <taxon>Heterorhabditis</taxon>
    </lineage>
</organism>
<dbReference type="AlphaFoldDB" id="A0A1I7X9N7"/>
<reference evidence="2" key="1">
    <citation type="submission" date="2016-11" db="UniProtKB">
        <authorList>
            <consortium name="WormBaseParasite"/>
        </authorList>
    </citation>
    <scope>IDENTIFICATION</scope>
</reference>
<name>A0A1I7X9N7_HETBA</name>
<dbReference type="WBParaSite" id="Hba_14301">
    <property type="protein sequence ID" value="Hba_14301"/>
    <property type="gene ID" value="Hba_14301"/>
</dbReference>